<sequence length="337" mass="37255">MRSSINSRVVKSSNVEVSAPRMVECLAGFQQLSDCLAVLSLEKDNGDSARTENVDSDSELPDKEDIVCEADSEELQRADQEEVNAQAAEIISNAEAEAQKILAQAEADAQTILAQAQADAQKIINQAQDEVESLRQEVVKNAQAEIYPAAREEGYQAGRQAGEAEGLRLRENADHLFQIAQRAFQEEYAKVDNDLLHLAIKIAERIVRSTIALEPQRVAAIIQSLTLLPRERQGWLLHVAPDDARWLEENQPPCSWIIDNSLNPGDCFLECQEGVFDGRLEAQLDKLEHTLREELEHGGLESINSDSGSDRADLSPRKSLKDSRSDGGDDWAARQCG</sequence>
<feature type="compositionally biased region" description="Basic and acidic residues" evidence="8">
    <location>
        <begin position="308"/>
        <end position="327"/>
    </location>
</feature>
<feature type="coiled-coil region" evidence="7">
    <location>
        <begin position="77"/>
        <end position="144"/>
    </location>
</feature>
<organism evidence="10 11">
    <name type="scientific">Desulfosporosinus orientis (strain ATCC 19365 / DSM 765 / NCIMB 8382 / VKM B-1628 / Singapore I)</name>
    <name type="common">Desulfotomaculum orientis</name>
    <dbReference type="NCBI Taxonomy" id="768706"/>
    <lineage>
        <taxon>Bacteria</taxon>
        <taxon>Bacillati</taxon>
        <taxon>Bacillota</taxon>
        <taxon>Clostridia</taxon>
        <taxon>Eubacteriales</taxon>
        <taxon>Desulfitobacteriaceae</taxon>
        <taxon>Desulfosporosinus</taxon>
    </lineage>
</organism>
<gene>
    <name evidence="10" type="ordered locus">Desor_4888</name>
</gene>
<evidence type="ECO:0000256" key="7">
    <source>
        <dbReference type="SAM" id="Coils"/>
    </source>
</evidence>
<evidence type="ECO:0000313" key="11">
    <source>
        <dbReference type="Proteomes" id="UP000006346"/>
    </source>
</evidence>
<evidence type="ECO:0000256" key="8">
    <source>
        <dbReference type="SAM" id="MobiDB-lite"/>
    </source>
</evidence>
<dbReference type="PANTHER" id="PTHR34982:SF1">
    <property type="entry name" value="FLAGELLAR ASSEMBLY PROTEIN FLIH"/>
    <property type="match status" value="1"/>
</dbReference>
<evidence type="ECO:0000256" key="3">
    <source>
        <dbReference type="ARBA" id="ARBA00022448"/>
    </source>
</evidence>
<keyword evidence="6" id="KW-1006">Bacterial flagellum protein export</keyword>
<evidence type="ECO:0000256" key="2">
    <source>
        <dbReference type="ARBA" id="ARBA00006602"/>
    </source>
</evidence>
<dbReference type="InterPro" id="IPR018035">
    <property type="entry name" value="Flagellar_FliH/T3SS_HrpE"/>
</dbReference>
<dbReference type="RefSeq" id="WP_014187095.1">
    <property type="nucleotide sequence ID" value="NC_016584.1"/>
</dbReference>
<dbReference type="EMBL" id="CP003108">
    <property type="protein sequence ID" value="AET70289.1"/>
    <property type="molecule type" value="Genomic_DNA"/>
</dbReference>
<keyword evidence="10" id="KW-0969">Cilium</keyword>
<evidence type="ECO:0000313" key="10">
    <source>
        <dbReference type="EMBL" id="AET70289.1"/>
    </source>
</evidence>
<dbReference type="eggNOG" id="COG1317">
    <property type="taxonomic scope" value="Bacteria"/>
</dbReference>
<dbReference type="HOGENOM" id="CLU_952257_0_0_9"/>
<evidence type="ECO:0000259" key="9">
    <source>
        <dbReference type="Pfam" id="PF02108"/>
    </source>
</evidence>
<comment type="function">
    <text evidence="1">Needed for flagellar regrowth and assembly.</text>
</comment>
<dbReference type="AlphaFoldDB" id="G7WHZ2"/>
<dbReference type="PANTHER" id="PTHR34982">
    <property type="entry name" value="YOP PROTEINS TRANSLOCATION PROTEIN L"/>
    <property type="match status" value="1"/>
</dbReference>
<proteinExistence type="inferred from homology"/>
<name>G7WHZ2_DESOD</name>
<evidence type="ECO:0000256" key="6">
    <source>
        <dbReference type="ARBA" id="ARBA00023225"/>
    </source>
</evidence>
<reference evidence="10 11" key="2">
    <citation type="journal article" date="2012" name="J. Bacteriol.">
        <title>Complete genome sequences of Desulfosporosinus orientis DSM765T, Desulfosporosinus youngiae DSM17734T, Desulfosporosinus meridiei DSM13257T, and Desulfosporosinus acidiphilus DSM22704T.</title>
        <authorList>
            <person name="Pester M."/>
            <person name="Brambilla E."/>
            <person name="Alazard D."/>
            <person name="Rattei T."/>
            <person name="Weinmaier T."/>
            <person name="Han J."/>
            <person name="Lucas S."/>
            <person name="Lapidus A."/>
            <person name="Cheng J.F."/>
            <person name="Goodwin L."/>
            <person name="Pitluck S."/>
            <person name="Peters L."/>
            <person name="Ovchinnikova G."/>
            <person name="Teshima H."/>
            <person name="Detter J.C."/>
            <person name="Han C.S."/>
            <person name="Tapia R."/>
            <person name="Land M.L."/>
            <person name="Hauser L."/>
            <person name="Kyrpides N.C."/>
            <person name="Ivanova N.N."/>
            <person name="Pagani I."/>
            <person name="Huntmann M."/>
            <person name="Wei C.L."/>
            <person name="Davenport K.W."/>
            <person name="Daligault H."/>
            <person name="Chain P.S."/>
            <person name="Chen A."/>
            <person name="Mavromatis K."/>
            <person name="Markowitz V."/>
            <person name="Szeto E."/>
            <person name="Mikhailova N."/>
            <person name="Pati A."/>
            <person name="Wagner M."/>
            <person name="Woyke T."/>
            <person name="Ollivier B."/>
            <person name="Klenk H.P."/>
            <person name="Spring S."/>
            <person name="Loy A."/>
        </authorList>
    </citation>
    <scope>NUCLEOTIDE SEQUENCE [LARGE SCALE GENOMIC DNA]</scope>
    <source>
        <strain evidence="11">ATCC 19365 / DSM 765 / NCIMB 8382 / VKM B-1628</strain>
    </source>
</reference>
<evidence type="ECO:0000256" key="5">
    <source>
        <dbReference type="ARBA" id="ARBA00022927"/>
    </source>
</evidence>
<dbReference type="PATRIC" id="fig|768706.3.peg.4971"/>
<dbReference type="GO" id="GO:0044781">
    <property type="term" value="P:bacterial-type flagellum organization"/>
    <property type="evidence" value="ECO:0007669"/>
    <property type="project" value="UniProtKB-KW"/>
</dbReference>
<keyword evidence="11" id="KW-1185">Reference proteome</keyword>
<dbReference type="STRING" id="768706.Desor_4888"/>
<dbReference type="InterPro" id="IPR051472">
    <property type="entry name" value="T3SS_Stator/FliH"/>
</dbReference>
<evidence type="ECO:0000256" key="1">
    <source>
        <dbReference type="ARBA" id="ARBA00003041"/>
    </source>
</evidence>
<feature type="region of interest" description="Disordered" evidence="8">
    <location>
        <begin position="298"/>
        <end position="337"/>
    </location>
</feature>
<protein>
    <submittedName>
        <fullName evidence="10">Flagellar biosynthesis/type III secretory pathway protein</fullName>
    </submittedName>
</protein>
<dbReference type="KEGG" id="dor:Desor_4888"/>
<dbReference type="GO" id="GO:0005829">
    <property type="term" value="C:cytosol"/>
    <property type="evidence" value="ECO:0007669"/>
    <property type="project" value="TreeGrafter"/>
</dbReference>
<accession>G7WHZ2</accession>
<feature type="domain" description="Flagellar assembly protein FliH/Type III secretion system HrpE" evidence="9">
    <location>
        <begin position="175"/>
        <end position="287"/>
    </location>
</feature>
<keyword evidence="5" id="KW-0653">Protein transport</keyword>
<evidence type="ECO:0000256" key="4">
    <source>
        <dbReference type="ARBA" id="ARBA00022795"/>
    </source>
</evidence>
<dbReference type="GO" id="GO:0015031">
    <property type="term" value="P:protein transport"/>
    <property type="evidence" value="ECO:0007669"/>
    <property type="project" value="UniProtKB-KW"/>
</dbReference>
<reference evidence="11" key="1">
    <citation type="submission" date="2011-11" db="EMBL/GenBank/DDBJ databases">
        <title>Complete sequence of Desulfosporosinus orientis DSM 765.</title>
        <authorList>
            <person name="Lucas S."/>
            <person name="Han J."/>
            <person name="Lapidus A."/>
            <person name="Cheng J.-F."/>
            <person name="Goodwin L."/>
            <person name="Pitluck S."/>
            <person name="Peters L."/>
            <person name="Ovchinnikova G."/>
            <person name="Teshima H."/>
            <person name="Detter J.C."/>
            <person name="Han C."/>
            <person name="Tapia R."/>
            <person name="Land M."/>
            <person name="Hauser L."/>
            <person name="Kyrpides N."/>
            <person name="Ivanova N."/>
            <person name="Pagani I."/>
            <person name="Pester M."/>
            <person name="Spring S."/>
            <person name="Ollivier B."/>
            <person name="Rattei T."/>
            <person name="Klenk H.-P."/>
            <person name="Wagner M."/>
            <person name="Loy A."/>
            <person name="Woyke T."/>
        </authorList>
    </citation>
    <scope>NUCLEOTIDE SEQUENCE [LARGE SCALE GENOMIC DNA]</scope>
    <source>
        <strain evidence="11">ATCC 19365 / DSM 765 / NCIMB 8382 / VKM B-1628</strain>
    </source>
</reference>
<keyword evidence="3" id="KW-0813">Transport</keyword>
<comment type="similarity">
    <text evidence="2">Belongs to the FliH family.</text>
</comment>
<keyword evidence="7" id="KW-0175">Coiled coil</keyword>
<keyword evidence="10" id="KW-0282">Flagellum</keyword>
<keyword evidence="10" id="KW-0966">Cell projection</keyword>
<keyword evidence="4" id="KW-1005">Bacterial flagellum biogenesis</keyword>
<dbReference type="Proteomes" id="UP000006346">
    <property type="component" value="Chromosome"/>
</dbReference>
<dbReference type="Pfam" id="PF02108">
    <property type="entry name" value="FliH"/>
    <property type="match status" value="1"/>
</dbReference>